<evidence type="ECO:0000313" key="3">
    <source>
        <dbReference type="Proteomes" id="UP000242519"/>
    </source>
</evidence>
<evidence type="ECO:0000313" key="2">
    <source>
        <dbReference type="EMBL" id="OWP06858.1"/>
    </source>
</evidence>
<feature type="compositionally biased region" description="Basic and acidic residues" evidence="1">
    <location>
        <begin position="79"/>
        <end position="96"/>
    </location>
</feature>
<keyword evidence="3" id="KW-1185">Reference proteome</keyword>
<accession>A0A218ZFU5</accession>
<gene>
    <name evidence="2" type="ORF">B2J93_3854</name>
</gene>
<dbReference type="EMBL" id="MZNU01000032">
    <property type="protein sequence ID" value="OWP06858.1"/>
    <property type="molecule type" value="Genomic_DNA"/>
</dbReference>
<name>A0A218ZFU5_9HELO</name>
<dbReference type="Proteomes" id="UP000242519">
    <property type="component" value="Unassembled WGS sequence"/>
</dbReference>
<proteinExistence type="predicted"/>
<comment type="caution">
    <text evidence="2">The sequence shown here is derived from an EMBL/GenBank/DDBJ whole genome shotgun (WGS) entry which is preliminary data.</text>
</comment>
<sequence>MSPPSSFSRGPSPAPPLPACPPPSPPPPPSRSPPPCSRPQQEAIARLGSSADQALPARGREGRESGGTRTGVQTGLFVDAHKRGRVAEAEPSDGSRRGRGTHA</sequence>
<reference evidence="2 3" key="1">
    <citation type="submission" date="2017-04" db="EMBL/GenBank/DDBJ databases">
        <title>Draft genome sequence of Marssonina coronaria NL1: causal agent of apple blotch.</title>
        <authorList>
            <person name="Cheng Q."/>
        </authorList>
    </citation>
    <scope>NUCLEOTIDE SEQUENCE [LARGE SCALE GENOMIC DNA]</scope>
    <source>
        <strain evidence="2 3">NL1</strain>
    </source>
</reference>
<dbReference type="InParanoid" id="A0A218ZFU5"/>
<dbReference type="AlphaFoldDB" id="A0A218ZFU5"/>
<organism evidence="2 3">
    <name type="scientific">Diplocarpon coronariae</name>
    <dbReference type="NCBI Taxonomy" id="2795749"/>
    <lineage>
        <taxon>Eukaryota</taxon>
        <taxon>Fungi</taxon>
        <taxon>Dikarya</taxon>
        <taxon>Ascomycota</taxon>
        <taxon>Pezizomycotina</taxon>
        <taxon>Leotiomycetes</taxon>
        <taxon>Helotiales</taxon>
        <taxon>Drepanopezizaceae</taxon>
        <taxon>Diplocarpon</taxon>
    </lineage>
</organism>
<feature type="compositionally biased region" description="Low complexity" evidence="1">
    <location>
        <begin position="1"/>
        <end position="11"/>
    </location>
</feature>
<evidence type="ECO:0000256" key="1">
    <source>
        <dbReference type="SAM" id="MobiDB-lite"/>
    </source>
</evidence>
<protein>
    <submittedName>
        <fullName evidence="2">Uncharacterized protein</fullName>
    </submittedName>
</protein>
<feature type="region of interest" description="Disordered" evidence="1">
    <location>
        <begin position="1"/>
        <end position="103"/>
    </location>
</feature>
<feature type="compositionally biased region" description="Pro residues" evidence="1">
    <location>
        <begin position="12"/>
        <end position="37"/>
    </location>
</feature>